<accession>A0AAI9T3B1</accession>
<sequence length="229" mass="26500">MLKDIFYIAEEEMCNKCWNQLAQAIKEVKNNNPQEINNLMFFKYYLKDQINTLASKVIAIIKCNNNFYTLFWKEDLLKSEIKHDNVAPEYLPQGLTLNEQIIDDVILRLNDKKSSNVLVNDNSELFDDNMSGSFLPIPVSNAEVIQVTNVKRKSKHWLWILVVISLLLLTSGIGVIGYEMHRQSSHSNLVNSKSFISNDNLVDEVKDENKDVIENEGYNHKENENKDVF</sequence>
<evidence type="ECO:0000256" key="1">
    <source>
        <dbReference type="SAM" id="Phobius"/>
    </source>
</evidence>
<organism evidence="2 3">
    <name type="scientific">Spiroplasma melliferum KC3</name>
    <dbReference type="NCBI Taxonomy" id="570509"/>
    <lineage>
        <taxon>Bacteria</taxon>
        <taxon>Bacillati</taxon>
        <taxon>Mycoplasmatota</taxon>
        <taxon>Mollicutes</taxon>
        <taxon>Entomoplasmatales</taxon>
        <taxon>Spiroplasmataceae</taxon>
        <taxon>Spiroplasma</taxon>
    </lineage>
</organism>
<dbReference type="Proteomes" id="UP000004057">
    <property type="component" value="Unassembled WGS sequence"/>
</dbReference>
<dbReference type="AlphaFoldDB" id="A0AAI9T3B1"/>
<evidence type="ECO:0000313" key="2">
    <source>
        <dbReference type="EMBL" id="KAI92310.1"/>
    </source>
</evidence>
<comment type="caution">
    <text evidence="2">The sequence shown here is derived from an EMBL/GenBank/DDBJ whole genome shotgun (WGS) entry which is preliminary data.</text>
</comment>
<keyword evidence="1" id="KW-0472">Membrane</keyword>
<dbReference type="EMBL" id="AGBZ02000004">
    <property type="protein sequence ID" value="KAI92310.1"/>
    <property type="molecule type" value="Genomic_DNA"/>
</dbReference>
<evidence type="ECO:0008006" key="4">
    <source>
        <dbReference type="Google" id="ProtNLM"/>
    </source>
</evidence>
<keyword evidence="1" id="KW-1133">Transmembrane helix</keyword>
<evidence type="ECO:0000313" key="3">
    <source>
        <dbReference type="Proteomes" id="UP000004057"/>
    </source>
</evidence>
<feature type="transmembrane region" description="Helical" evidence="1">
    <location>
        <begin position="157"/>
        <end position="178"/>
    </location>
</feature>
<name>A0AAI9T3B1_SPIME</name>
<dbReference type="RefSeq" id="WP_004028691.1">
    <property type="nucleotide sequence ID" value="NZ_AGBZ02000004.1"/>
</dbReference>
<gene>
    <name evidence="2" type="ORF">SPM_006250</name>
</gene>
<proteinExistence type="predicted"/>
<keyword evidence="1" id="KW-0812">Transmembrane</keyword>
<protein>
    <recommendedName>
        <fullName evidence="4">Transmembrane protein</fullName>
    </recommendedName>
</protein>
<reference evidence="2 3" key="1">
    <citation type="journal article" date="2012" name="J. Proteome Res.">
        <title>Application of Spiroplasma melliferum proteogenomic profiling for the discovery of virulence factors and pathogenicity mechanisms in host-associated spiroplasmas.</title>
        <authorList>
            <person name="Alexeev D."/>
            <person name="Kostrjukova E."/>
            <person name="Aliper A."/>
            <person name="Popenko A."/>
            <person name="Bazaleev N."/>
            <person name="Tyakht A."/>
            <person name="Selezneva O."/>
            <person name="Akopian T."/>
            <person name="Prichodko E."/>
            <person name="Kondratov I."/>
            <person name="Chukin M."/>
            <person name="Demina I."/>
            <person name="Galyamina M."/>
            <person name="Kamashev D."/>
            <person name="Vanyushkina A."/>
            <person name="Ladygina V."/>
            <person name="Levitskii S."/>
            <person name="Lazarev V."/>
            <person name="Govorun V."/>
        </authorList>
    </citation>
    <scope>NUCLEOTIDE SEQUENCE [LARGE SCALE GENOMIC DNA]</scope>
    <source>
        <strain evidence="2 3">KC3</strain>
    </source>
</reference>